<dbReference type="SUPFAM" id="SSF55021">
    <property type="entry name" value="ACT-like"/>
    <property type="match status" value="2"/>
</dbReference>
<dbReference type="InterPro" id="IPR016867">
    <property type="entry name" value="GcvR"/>
</dbReference>
<sequence length="177" mass="18425">MLTTLVMTVIGADRTGLVDSLARTIAGQGGNWLESRMCHLGGQFAGLMRVEIEADKADALRTAVAALSEAGLQILIQADDAVTAAPTGSLAMVDLVGQDRPGLLREITGVFAKHGLNVEELESERTAAPLGGGTLFKANATVFVPESVSLDTLGDDLEKIANDLLVDIQLAPETAAE</sequence>
<dbReference type="Proteomes" id="UP000738431">
    <property type="component" value="Chromosome"/>
</dbReference>
<dbReference type="Gene3D" id="3.30.70.260">
    <property type="match status" value="2"/>
</dbReference>
<dbReference type="InterPro" id="IPR050990">
    <property type="entry name" value="UPF0237/GcvR_regulator"/>
</dbReference>
<dbReference type="InterPro" id="IPR045865">
    <property type="entry name" value="ACT-like_dom_sf"/>
</dbReference>
<dbReference type="PROSITE" id="PS51671">
    <property type="entry name" value="ACT"/>
    <property type="match status" value="1"/>
</dbReference>
<protein>
    <submittedName>
        <fullName evidence="2">ACT domain-containing protein</fullName>
    </submittedName>
</protein>
<feature type="domain" description="ACT" evidence="1">
    <location>
        <begin position="92"/>
        <end position="173"/>
    </location>
</feature>
<gene>
    <name evidence="2" type="ORF">K1X11_019720</name>
</gene>
<dbReference type="CDD" id="cd04869">
    <property type="entry name" value="ACT_GcvR_2"/>
    <property type="match status" value="1"/>
</dbReference>
<accession>A0ABZ1C625</accession>
<evidence type="ECO:0000313" key="3">
    <source>
        <dbReference type="Proteomes" id="UP000738431"/>
    </source>
</evidence>
<evidence type="ECO:0000313" key="2">
    <source>
        <dbReference type="EMBL" id="WRQ87049.1"/>
    </source>
</evidence>
<evidence type="ECO:0000259" key="1">
    <source>
        <dbReference type="PROSITE" id="PS51671"/>
    </source>
</evidence>
<dbReference type="InterPro" id="IPR002912">
    <property type="entry name" value="ACT_dom"/>
</dbReference>
<proteinExistence type="predicted"/>
<name>A0ABZ1C625_9BACT</name>
<dbReference type="PANTHER" id="PTHR34875:SF6">
    <property type="entry name" value="UPF0237 PROTEIN MJ1558"/>
    <property type="match status" value="1"/>
</dbReference>
<dbReference type="Pfam" id="PF13740">
    <property type="entry name" value="ACT_6"/>
    <property type="match status" value="1"/>
</dbReference>
<reference evidence="2 3" key="1">
    <citation type="submission" date="2021-08" db="EMBL/GenBank/DDBJ databases">
        <authorList>
            <person name="Zhang D."/>
            <person name="Zhang A."/>
            <person name="Wang L."/>
        </authorList>
    </citation>
    <scope>NUCLEOTIDE SEQUENCE [LARGE SCALE GENOMIC DNA]</scope>
    <source>
        <strain evidence="2 3">WL0086</strain>
    </source>
</reference>
<organism evidence="2 3">
    <name type="scientific">Actomonas aquatica</name>
    <dbReference type="NCBI Taxonomy" id="2866162"/>
    <lineage>
        <taxon>Bacteria</taxon>
        <taxon>Pseudomonadati</taxon>
        <taxon>Verrucomicrobiota</taxon>
        <taxon>Opitutia</taxon>
        <taxon>Opitutales</taxon>
        <taxon>Opitutaceae</taxon>
        <taxon>Actomonas</taxon>
    </lineage>
</organism>
<dbReference type="PANTHER" id="PTHR34875">
    <property type="entry name" value="UPF0237 PROTEIN MJ1558"/>
    <property type="match status" value="1"/>
</dbReference>
<reference evidence="2 3" key="2">
    <citation type="submission" date="2023-12" db="EMBL/GenBank/DDBJ databases">
        <title>Description of an unclassified Opitutus bacterium of Verrucomicrobiota.</title>
        <authorList>
            <person name="Zhang D.-F."/>
        </authorList>
    </citation>
    <scope>NUCLEOTIDE SEQUENCE [LARGE SCALE GENOMIC DNA]</scope>
    <source>
        <strain evidence="2 3">WL0086</strain>
    </source>
</reference>
<dbReference type="PIRSF" id="PIRSF028103">
    <property type="entry name" value="GcvR"/>
    <property type="match status" value="1"/>
</dbReference>
<keyword evidence="3" id="KW-1185">Reference proteome</keyword>
<dbReference type="Pfam" id="PF01842">
    <property type="entry name" value="ACT"/>
    <property type="match status" value="1"/>
</dbReference>
<dbReference type="EMBL" id="CP139781">
    <property type="protein sequence ID" value="WRQ87049.1"/>
    <property type="molecule type" value="Genomic_DNA"/>
</dbReference>
<dbReference type="RefSeq" id="WP_221029537.1">
    <property type="nucleotide sequence ID" value="NZ_CP139781.1"/>
</dbReference>